<proteinExistence type="predicted"/>
<comment type="caution">
    <text evidence="1">The sequence shown here is derived from an EMBL/GenBank/DDBJ whole genome shotgun (WGS) entry which is preliminary data.</text>
</comment>
<dbReference type="EMBL" id="LKBA01000019">
    <property type="protein sequence ID" value="KPN62277.1"/>
    <property type="molecule type" value="Genomic_DNA"/>
</dbReference>
<dbReference type="AlphaFoldDB" id="A0A0P7JMK4"/>
<gene>
    <name evidence="1" type="ORF">AKJ29_08485</name>
</gene>
<evidence type="ECO:0000313" key="1">
    <source>
        <dbReference type="EMBL" id="KPN62277.1"/>
    </source>
</evidence>
<keyword evidence="2" id="KW-1185">Reference proteome</keyword>
<evidence type="ECO:0000313" key="2">
    <source>
        <dbReference type="Proteomes" id="UP000050471"/>
    </source>
</evidence>
<dbReference type="Proteomes" id="UP000050471">
    <property type="component" value="Unassembled WGS sequence"/>
</dbReference>
<reference evidence="1 2" key="1">
    <citation type="submission" date="2015-09" db="EMBL/GenBank/DDBJ databases">
        <title>Draft genome sequence of Aliiroseovarius crassostreae CV919-312TSm, the causative agent of Roseovarius Oyster Disease (formerly Juvenile Oyster Disease).</title>
        <authorList>
            <person name="Kessner L."/>
            <person name="Spinard E."/>
            <person name="Nelson D."/>
        </authorList>
    </citation>
    <scope>NUCLEOTIDE SEQUENCE [LARGE SCALE GENOMIC DNA]</scope>
    <source>
        <strain evidence="1 2">CV919-312</strain>
    </source>
</reference>
<accession>A0A0P7JMK4</accession>
<sequence length="460" mass="51283">MDYPHTKFRISADIAEFIKLSGFSPATVKLFFALIFLQDQTGEGWPAIDEVYEPKDHFVTVAHLRQLGFPSDTRSSRFLRKPVAELAAFPEFFDHLAIGPTGRYLTWRFSENFFDAMGDMEVYGLIDANEIALCQGKFGGALLAQIPLHRKKRMPEFRLVGPNKGYDAQPGDVLPNLIHSQIQRHLGPLLQKWADETKITFAVLLGCASCVTYRLHIAAGLELDSASPVSKLADHIEQSGLVVPVLADEYRYASLPFCVVDAVFSIGVRYASTQKVVSNLCEYTGWARFAPTREGRGEGEQRLTDLTAFFDTLGIDGMADTVFQNRQRTSSRSGILKSEAVLLYCRALTEAGINTFADLDLDRCEYAEAMILGLPGQSSGIAFDYFMMLAGDDNLIKPDRMVQRYVANALKLDAIPQPRQAAILVRLAAKVLRKRGRQWTPLSLDHAIWRFQSAKASAQD</sequence>
<protein>
    <submittedName>
        <fullName evidence="1">Uncharacterized protein</fullName>
    </submittedName>
</protein>
<organism evidence="1 2">
    <name type="scientific">Aliiroseovarius crassostreae</name>
    <dbReference type="NCBI Taxonomy" id="154981"/>
    <lineage>
        <taxon>Bacteria</taxon>
        <taxon>Pseudomonadati</taxon>
        <taxon>Pseudomonadota</taxon>
        <taxon>Alphaproteobacteria</taxon>
        <taxon>Rhodobacterales</taxon>
        <taxon>Paracoccaceae</taxon>
        <taxon>Aliiroseovarius</taxon>
    </lineage>
</organism>
<dbReference type="RefSeq" id="WP_055191822.1">
    <property type="nucleotide sequence ID" value="NZ_FPBS01000009.1"/>
</dbReference>
<name>A0A0P7JMK4_9RHOB</name>